<feature type="compositionally biased region" description="Basic and acidic residues" evidence="1">
    <location>
        <begin position="59"/>
        <end position="70"/>
    </location>
</feature>
<proteinExistence type="predicted"/>
<feature type="compositionally biased region" description="Basic and acidic residues" evidence="1">
    <location>
        <begin position="109"/>
        <end position="119"/>
    </location>
</feature>
<protein>
    <submittedName>
        <fullName evidence="2">Uncharacterized protein</fullName>
    </submittedName>
</protein>
<evidence type="ECO:0000256" key="1">
    <source>
        <dbReference type="SAM" id="MobiDB-lite"/>
    </source>
</evidence>
<name>A0ABR4K5D0_9EURO</name>
<feature type="compositionally biased region" description="Polar residues" evidence="1">
    <location>
        <begin position="37"/>
        <end position="57"/>
    </location>
</feature>
<reference evidence="2 3" key="1">
    <citation type="submission" date="2024-07" db="EMBL/GenBank/DDBJ databases">
        <title>Section-level genome sequencing and comparative genomics of Aspergillus sections Usti and Cavernicolus.</title>
        <authorList>
            <consortium name="Lawrence Berkeley National Laboratory"/>
            <person name="Nybo J.L."/>
            <person name="Vesth T.C."/>
            <person name="Theobald S."/>
            <person name="Frisvad J.C."/>
            <person name="Larsen T.O."/>
            <person name="Kjaerboelling I."/>
            <person name="Rothschild-Mancinelli K."/>
            <person name="Lyhne E.K."/>
            <person name="Kogle M.E."/>
            <person name="Barry K."/>
            <person name="Clum A."/>
            <person name="Na H."/>
            <person name="Ledsgaard L."/>
            <person name="Lin J."/>
            <person name="Lipzen A."/>
            <person name="Kuo A."/>
            <person name="Riley R."/>
            <person name="Mondo S."/>
            <person name="Labutti K."/>
            <person name="Haridas S."/>
            <person name="Pangalinan J."/>
            <person name="Salamov A.A."/>
            <person name="Simmons B.A."/>
            <person name="Magnuson J.K."/>
            <person name="Chen J."/>
            <person name="Drula E."/>
            <person name="Henrissat B."/>
            <person name="Wiebenga A."/>
            <person name="Lubbers R.J."/>
            <person name="Gomes A.C."/>
            <person name="Makela M.R."/>
            <person name="Stajich J."/>
            <person name="Grigoriev I.V."/>
            <person name="Mortensen U.H."/>
            <person name="De Vries R.P."/>
            <person name="Baker S.E."/>
            <person name="Andersen M.R."/>
        </authorList>
    </citation>
    <scope>NUCLEOTIDE SEQUENCE [LARGE SCALE GENOMIC DNA]</scope>
    <source>
        <strain evidence="2 3">CBS 123904</strain>
    </source>
</reference>
<dbReference type="Proteomes" id="UP001610446">
    <property type="component" value="Unassembled WGS sequence"/>
</dbReference>
<evidence type="ECO:0000313" key="2">
    <source>
        <dbReference type="EMBL" id="KAL2847516.1"/>
    </source>
</evidence>
<feature type="compositionally biased region" description="Low complexity" evidence="1">
    <location>
        <begin position="73"/>
        <end position="86"/>
    </location>
</feature>
<accession>A0ABR4K5D0</accession>
<gene>
    <name evidence="2" type="ORF">BJY01DRAFT_246743</name>
</gene>
<evidence type="ECO:0000313" key="3">
    <source>
        <dbReference type="Proteomes" id="UP001610446"/>
    </source>
</evidence>
<feature type="compositionally biased region" description="Basic and acidic residues" evidence="1">
    <location>
        <begin position="87"/>
        <end position="96"/>
    </location>
</feature>
<keyword evidence="3" id="KW-1185">Reference proteome</keyword>
<sequence length="135" mass="14317">MTLPLTLRRTALSGPHLLCTTPRIVPSRLFASEASPGHSSNAKNPLSSGGASQSINVSRGKEARSSETADTRSVQSPISSQSSASSEAHEGEERTSVDAQIKNDPGESAETKRANVEKAGRRKLGPEDEQCFIDK</sequence>
<comment type="caution">
    <text evidence="2">The sequence shown here is derived from an EMBL/GenBank/DDBJ whole genome shotgun (WGS) entry which is preliminary data.</text>
</comment>
<dbReference type="EMBL" id="JBFXLU010000055">
    <property type="protein sequence ID" value="KAL2847516.1"/>
    <property type="molecule type" value="Genomic_DNA"/>
</dbReference>
<organism evidence="2 3">
    <name type="scientific">Aspergillus pseudoustus</name>
    <dbReference type="NCBI Taxonomy" id="1810923"/>
    <lineage>
        <taxon>Eukaryota</taxon>
        <taxon>Fungi</taxon>
        <taxon>Dikarya</taxon>
        <taxon>Ascomycota</taxon>
        <taxon>Pezizomycotina</taxon>
        <taxon>Eurotiomycetes</taxon>
        <taxon>Eurotiomycetidae</taxon>
        <taxon>Eurotiales</taxon>
        <taxon>Aspergillaceae</taxon>
        <taxon>Aspergillus</taxon>
        <taxon>Aspergillus subgen. Nidulantes</taxon>
    </lineage>
</organism>
<feature type="region of interest" description="Disordered" evidence="1">
    <location>
        <begin position="30"/>
        <end position="135"/>
    </location>
</feature>